<gene>
    <name evidence="2" type="ORF">IAI60_21315</name>
</gene>
<dbReference type="Pfam" id="PF13276">
    <property type="entry name" value="HTH_21"/>
    <property type="match status" value="1"/>
</dbReference>
<feature type="domain" description="HTH-like" evidence="1">
    <location>
        <begin position="16"/>
        <end position="62"/>
    </location>
</feature>
<dbReference type="Proteomes" id="UP001518990">
    <property type="component" value="Unassembled WGS sequence"/>
</dbReference>
<dbReference type="PANTHER" id="PTHR46889:SF4">
    <property type="entry name" value="TRANSPOSASE INSO FOR INSERTION SEQUENCE ELEMENT IS911B-RELATED"/>
    <property type="match status" value="1"/>
</dbReference>
<proteinExistence type="predicted"/>
<reference evidence="2 3" key="1">
    <citation type="submission" date="2020-09" db="EMBL/GenBank/DDBJ databases">
        <title>Roseomonas.</title>
        <authorList>
            <person name="Zhu W."/>
        </authorList>
    </citation>
    <scope>NUCLEOTIDE SEQUENCE [LARGE SCALE GENOMIC DNA]</scope>
    <source>
        <strain evidence="2 3">1311</strain>
    </source>
</reference>
<dbReference type="InterPro" id="IPR050900">
    <property type="entry name" value="Transposase_IS3/IS150/IS904"/>
</dbReference>
<protein>
    <submittedName>
        <fullName evidence="2">IS3 family transposase</fullName>
    </submittedName>
</protein>
<organism evidence="2 3">
    <name type="scientific">Roseomonas marmotae</name>
    <dbReference type="NCBI Taxonomy" id="2768161"/>
    <lineage>
        <taxon>Bacteria</taxon>
        <taxon>Pseudomonadati</taxon>
        <taxon>Pseudomonadota</taxon>
        <taxon>Alphaproteobacteria</taxon>
        <taxon>Acetobacterales</taxon>
        <taxon>Roseomonadaceae</taxon>
        <taxon>Roseomonas</taxon>
    </lineage>
</organism>
<evidence type="ECO:0000313" key="2">
    <source>
        <dbReference type="EMBL" id="MBO1077151.1"/>
    </source>
</evidence>
<evidence type="ECO:0000313" key="3">
    <source>
        <dbReference type="Proteomes" id="UP001518990"/>
    </source>
</evidence>
<sequence>MFRGCGARPPPEAAIAFIDDHREVYGARQVWRQLGCEGVAVARCTVERLMRATGLQGVVRGKGMRTTVSSPATPCPADMVDRQFLASAPDVLRLSDSTYLATWQGVIYVTIARRIVDWRGRPMQALSSTHWSG</sequence>
<evidence type="ECO:0000259" key="1">
    <source>
        <dbReference type="Pfam" id="PF13276"/>
    </source>
</evidence>
<accession>A0ABS3KLE4</accession>
<dbReference type="PANTHER" id="PTHR46889">
    <property type="entry name" value="TRANSPOSASE INSF FOR INSERTION SEQUENCE IS3B-RELATED"/>
    <property type="match status" value="1"/>
</dbReference>
<dbReference type="EMBL" id="JACTNF010000045">
    <property type="protein sequence ID" value="MBO1077151.1"/>
    <property type="molecule type" value="Genomic_DNA"/>
</dbReference>
<dbReference type="InterPro" id="IPR025948">
    <property type="entry name" value="HTH-like_dom"/>
</dbReference>
<comment type="caution">
    <text evidence="2">The sequence shown here is derived from an EMBL/GenBank/DDBJ whole genome shotgun (WGS) entry which is preliminary data.</text>
</comment>
<name>A0ABS3KLE4_9PROT</name>
<keyword evidence="3" id="KW-1185">Reference proteome</keyword>